<dbReference type="PANTHER" id="PTHR43191:SF2">
    <property type="entry name" value="RRNA METHYLTRANSFERASE 3, MITOCHONDRIAL"/>
    <property type="match status" value="1"/>
</dbReference>
<dbReference type="InterPro" id="IPR029026">
    <property type="entry name" value="tRNA_m1G_MTases_N"/>
</dbReference>
<feature type="domain" description="RNA 2-O ribose methyltransferase substrate binding" evidence="4">
    <location>
        <begin position="19"/>
        <end position="96"/>
    </location>
</feature>
<accession>A0A7W3ZPS1</accession>
<evidence type="ECO:0000256" key="1">
    <source>
        <dbReference type="ARBA" id="ARBA00007228"/>
    </source>
</evidence>
<name>A0A7W3ZPS1_9ACTN</name>
<dbReference type="SUPFAM" id="SSF55315">
    <property type="entry name" value="L30e-like"/>
    <property type="match status" value="1"/>
</dbReference>
<sequence length="257" mass="26683">MTAGRVPPAWTAAPADSVLLDGFHAVKHALRFGATLQALLVTDRAATRALAAELAPDLVDLLDALAEEVPAETLRGLLPRAHPTGVVALAHRRPRAANLATLRALPRPAPVVLLEDPRNLGNVGAVVRLAAGMGATGVVTTGTADPWHPNAVRGGAGLHYATAVERVTLDEPPPGPLYVLDPEGEDLRDVRLPDDAVLAFGTERHGVSAGLRARADRLLALPMRPQVSSYNLATSVAMTLYHWSAAPSASAGPGSVG</sequence>
<dbReference type="InterPro" id="IPR013123">
    <property type="entry name" value="SpoU_subst-bd"/>
</dbReference>
<comment type="caution">
    <text evidence="5">The sequence shown here is derived from an EMBL/GenBank/DDBJ whole genome shotgun (WGS) entry which is preliminary data.</text>
</comment>
<evidence type="ECO:0000313" key="5">
    <source>
        <dbReference type="EMBL" id="MBB1255956.1"/>
    </source>
</evidence>
<dbReference type="GO" id="GO:0005737">
    <property type="term" value="C:cytoplasm"/>
    <property type="evidence" value="ECO:0007669"/>
    <property type="project" value="UniProtKB-ARBA"/>
</dbReference>
<dbReference type="PANTHER" id="PTHR43191">
    <property type="entry name" value="RRNA METHYLTRANSFERASE 3"/>
    <property type="match status" value="1"/>
</dbReference>
<dbReference type="GO" id="GO:0006396">
    <property type="term" value="P:RNA processing"/>
    <property type="evidence" value="ECO:0007669"/>
    <property type="project" value="InterPro"/>
</dbReference>
<dbReference type="Proteomes" id="UP000525686">
    <property type="component" value="Unassembled WGS sequence"/>
</dbReference>
<dbReference type="SUPFAM" id="SSF75217">
    <property type="entry name" value="alpha/beta knot"/>
    <property type="match status" value="1"/>
</dbReference>
<organism evidence="5 6">
    <name type="scientific">Streptomyces alkaliterrae</name>
    <dbReference type="NCBI Taxonomy" id="2213162"/>
    <lineage>
        <taxon>Bacteria</taxon>
        <taxon>Bacillati</taxon>
        <taxon>Actinomycetota</taxon>
        <taxon>Actinomycetes</taxon>
        <taxon>Kitasatosporales</taxon>
        <taxon>Streptomycetaceae</taxon>
        <taxon>Streptomyces</taxon>
    </lineage>
</organism>
<dbReference type="Gene3D" id="3.30.1330.30">
    <property type="match status" value="1"/>
</dbReference>
<dbReference type="GO" id="GO:0008173">
    <property type="term" value="F:RNA methyltransferase activity"/>
    <property type="evidence" value="ECO:0007669"/>
    <property type="project" value="InterPro"/>
</dbReference>
<dbReference type="InterPro" id="IPR001537">
    <property type="entry name" value="SpoU_MeTrfase"/>
</dbReference>
<dbReference type="GO" id="GO:0003723">
    <property type="term" value="F:RNA binding"/>
    <property type="evidence" value="ECO:0007669"/>
    <property type="project" value="InterPro"/>
</dbReference>
<gene>
    <name evidence="5" type="ORF">H3146_21715</name>
</gene>
<dbReference type="EMBL" id="JABJWZ010000271">
    <property type="protein sequence ID" value="MBB1255956.1"/>
    <property type="molecule type" value="Genomic_DNA"/>
</dbReference>
<dbReference type="InterPro" id="IPR051259">
    <property type="entry name" value="rRNA_Methyltransferase"/>
</dbReference>
<dbReference type="RefSeq" id="WP_181355209.1">
    <property type="nucleotide sequence ID" value="NZ_JABJWZ010000271.1"/>
</dbReference>
<dbReference type="Gene3D" id="3.40.1280.10">
    <property type="match status" value="1"/>
</dbReference>
<keyword evidence="3 5" id="KW-0808">Transferase</keyword>
<proteinExistence type="inferred from homology"/>
<dbReference type="Pfam" id="PF00588">
    <property type="entry name" value="SpoU_methylase"/>
    <property type="match status" value="1"/>
</dbReference>
<evidence type="ECO:0000256" key="3">
    <source>
        <dbReference type="ARBA" id="ARBA00022679"/>
    </source>
</evidence>
<dbReference type="SMART" id="SM00967">
    <property type="entry name" value="SpoU_sub_bind"/>
    <property type="match status" value="1"/>
</dbReference>
<dbReference type="AlphaFoldDB" id="A0A7W3ZPS1"/>
<dbReference type="InterPro" id="IPR029028">
    <property type="entry name" value="Alpha/beta_knot_MTases"/>
</dbReference>
<keyword evidence="2 5" id="KW-0489">Methyltransferase</keyword>
<protein>
    <submittedName>
        <fullName evidence="5">RNA methyltransferase</fullName>
    </submittedName>
</protein>
<dbReference type="GO" id="GO:0032259">
    <property type="term" value="P:methylation"/>
    <property type="evidence" value="ECO:0007669"/>
    <property type="project" value="UniProtKB-KW"/>
</dbReference>
<evidence type="ECO:0000313" key="6">
    <source>
        <dbReference type="Proteomes" id="UP000525686"/>
    </source>
</evidence>
<comment type="similarity">
    <text evidence="1">Belongs to the class IV-like SAM-binding methyltransferase superfamily. RNA methyltransferase TrmH family.</text>
</comment>
<evidence type="ECO:0000259" key="4">
    <source>
        <dbReference type="SMART" id="SM00967"/>
    </source>
</evidence>
<dbReference type="InterPro" id="IPR029064">
    <property type="entry name" value="Ribosomal_eL30-like_sf"/>
</dbReference>
<reference evidence="6" key="1">
    <citation type="submission" date="2020-05" db="EMBL/GenBank/DDBJ databases">
        <title>Classification of alakaliphilic streptomycetes isolated from an alkaline soil next to Lonar Crater, India and a proposal for the recognition of Streptomyces alkaliterrae sp. nov.</title>
        <authorList>
            <person name="Golinska P."/>
        </authorList>
    </citation>
    <scope>NUCLEOTIDE SEQUENCE [LARGE SCALE GENOMIC DNA]</scope>
    <source>
        <strain evidence="6">OF3</strain>
    </source>
</reference>
<evidence type="ECO:0000256" key="2">
    <source>
        <dbReference type="ARBA" id="ARBA00022603"/>
    </source>
</evidence>